<dbReference type="PATRIC" id="fig|2064.6.peg.1837"/>
<comment type="subcellular location">
    <subcellularLocation>
        <location evidence="1">Cell membrane</location>
        <topology evidence="1">Multi-pass membrane protein</topology>
    </subcellularLocation>
</comment>
<gene>
    <name evidence="8" type="ORF">TR51_08635</name>
</gene>
<evidence type="ECO:0000259" key="7">
    <source>
        <dbReference type="Pfam" id="PF02687"/>
    </source>
</evidence>
<keyword evidence="5 6" id="KW-0472">Membrane</keyword>
<feature type="transmembrane region" description="Helical" evidence="6">
    <location>
        <begin position="487"/>
        <end position="509"/>
    </location>
</feature>
<accession>A0A0D0PVJ6</accession>
<feature type="domain" description="ABC3 transporter permease C-terminal" evidence="7">
    <location>
        <begin position="819"/>
        <end position="925"/>
    </location>
</feature>
<evidence type="ECO:0000313" key="8">
    <source>
        <dbReference type="EMBL" id="KIQ64392.1"/>
    </source>
</evidence>
<organism evidence="8 9">
    <name type="scientific">Kitasatospora griseola</name>
    <name type="common">Streptomyces griseolosporeus</name>
    <dbReference type="NCBI Taxonomy" id="2064"/>
    <lineage>
        <taxon>Bacteria</taxon>
        <taxon>Bacillati</taxon>
        <taxon>Actinomycetota</taxon>
        <taxon>Actinomycetes</taxon>
        <taxon>Kitasatosporales</taxon>
        <taxon>Streptomycetaceae</taxon>
        <taxon>Kitasatospora</taxon>
    </lineage>
</organism>
<dbReference type="EMBL" id="JXZB01000002">
    <property type="protein sequence ID" value="KIQ64392.1"/>
    <property type="molecule type" value="Genomic_DNA"/>
</dbReference>
<evidence type="ECO:0000256" key="2">
    <source>
        <dbReference type="ARBA" id="ARBA00022475"/>
    </source>
</evidence>
<name>A0A0D0PVJ6_KITGR</name>
<dbReference type="STRING" id="2064.TR51_08635"/>
<dbReference type="Proteomes" id="UP000032066">
    <property type="component" value="Unassembled WGS sequence"/>
</dbReference>
<feature type="transmembrane region" description="Helical" evidence="6">
    <location>
        <begin position="370"/>
        <end position="391"/>
    </location>
</feature>
<feature type="transmembrane region" description="Helical" evidence="6">
    <location>
        <begin position="328"/>
        <end position="349"/>
    </location>
</feature>
<feature type="transmembrane region" description="Helical" evidence="6">
    <location>
        <begin position="858"/>
        <end position="889"/>
    </location>
</feature>
<protein>
    <recommendedName>
        <fullName evidence="7">ABC3 transporter permease C-terminal domain-containing protein</fullName>
    </recommendedName>
</protein>
<evidence type="ECO:0000256" key="5">
    <source>
        <dbReference type="ARBA" id="ARBA00023136"/>
    </source>
</evidence>
<keyword evidence="9" id="KW-1185">Reference proteome</keyword>
<reference evidence="8 9" key="1">
    <citation type="submission" date="2015-02" db="EMBL/GenBank/DDBJ databases">
        <title>Draft genome sequence of Kitasatospora griseola MF730-N6, a bafilomycin, terpentecin and satosporin producer.</title>
        <authorList>
            <person name="Arens J.C."/>
            <person name="Haltli B."/>
            <person name="Kerr R.G."/>
        </authorList>
    </citation>
    <scope>NUCLEOTIDE SEQUENCE [LARGE SCALE GENOMIC DNA]</scope>
    <source>
        <strain evidence="8 9">MF730-N6</strain>
    </source>
</reference>
<feature type="transmembrane region" description="Helical" evidence="6">
    <location>
        <begin position="814"/>
        <end position="837"/>
    </location>
</feature>
<keyword evidence="4 6" id="KW-1133">Transmembrane helix</keyword>
<evidence type="ECO:0000313" key="9">
    <source>
        <dbReference type="Proteomes" id="UP000032066"/>
    </source>
</evidence>
<evidence type="ECO:0000256" key="4">
    <source>
        <dbReference type="ARBA" id="ARBA00022989"/>
    </source>
</evidence>
<proteinExistence type="predicted"/>
<keyword evidence="2" id="KW-1003">Cell membrane</keyword>
<sequence>MRVVLAVVSAVLTVVSLLWPPVFDGLSTKELNRRLAAAQADGPLVTARATVHAPRNFYGQSTAPQFGSLDSDLTRVGEGMRQGSSGELAHTLVRVSGWAQSDGMDLSGAGVGRPHGRAGSVSLAYAQDAADRVRWVAGRAPGQPDGAKQAPIELGMSRKGLAQFGLAVGQRVQLSGQTGATEAVVVGEFEPLDGADDLWRELPLLNEPLDAAVPEGYIRYGQALVAPAGLEAMEARGSLSLSATWVFGVAQQPWGNGGTAAGVRELASGAKGFKRSAVDRVCGEIVSDAAPCSAGVRTVTPPQVQERLSALVDRFAEQRARTVSLQSFALAGLLAIGVSTAVAAARLGARRREGVLALQRARGAGEPALAAVRLLEAVPAVLAGVLAGRAVSGPLAGERPLGAWWPAVAAAVLVAGAPAAAVWWQGRAVRRAGREPVQRRGVKRALGLSGRLVLEGAVLALAAMGVLQLRLRGALAPGTADPDPQLALVPVVLGLAAVVVVLRVYPVPLRALTGWARRRRGTVALVGLSQAGRRSAAAATALLVLVPALACAVFGALVSGTVRHGRVEAAQWRTGGDAVVLGPSQRPLPLEELAKVPGVGGVLPVRGGVAALTADEDGSVVKGVGLVGVDQTALARLEPGSPVAAALAAAGLSAPLVAGAELPALADAGTAARFPDGSFDADAGASRFRVRIVGVLPAGADRDRAIGPVVGEVGGGPLLVFGGPAAERLPRQTGQRNAAVLFAEPGRAGSPAGAQRIDGARLRSVVAASAATAGAGGAGAAGGAVLRGAPVEVRDLAGQLGESADDGLVSALELAFRSAAAIGLLLGLAAVVLELLLGSAERGRMLAYLRTLGLGARAAAGVQVVQLLPVMAAAVIGGTLLGLGLPWLLGPALDLRAFTSGPGAPAFAPDWAAVAVAALALLVLVPCAAALEGVAGRRRVPQLLRLGEGAQ</sequence>
<keyword evidence="3 6" id="KW-0812">Transmembrane</keyword>
<feature type="transmembrane region" description="Helical" evidence="6">
    <location>
        <begin position="911"/>
        <end position="935"/>
    </location>
</feature>
<feature type="transmembrane region" description="Helical" evidence="6">
    <location>
        <begin position="445"/>
        <end position="467"/>
    </location>
</feature>
<dbReference type="Pfam" id="PF02687">
    <property type="entry name" value="FtsX"/>
    <property type="match status" value="1"/>
</dbReference>
<evidence type="ECO:0000256" key="6">
    <source>
        <dbReference type="SAM" id="Phobius"/>
    </source>
</evidence>
<comment type="caution">
    <text evidence="8">The sequence shown here is derived from an EMBL/GenBank/DDBJ whole genome shotgun (WGS) entry which is preliminary data.</text>
</comment>
<evidence type="ECO:0000256" key="3">
    <source>
        <dbReference type="ARBA" id="ARBA00022692"/>
    </source>
</evidence>
<dbReference type="InterPro" id="IPR003838">
    <property type="entry name" value="ABC3_permease_C"/>
</dbReference>
<evidence type="ECO:0000256" key="1">
    <source>
        <dbReference type="ARBA" id="ARBA00004651"/>
    </source>
</evidence>
<feature type="transmembrane region" description="Helical" evidence="6">
    <location>
        <begin position="536"/>
        <end position="558"/>
    </location>
</feature>
<dbReference type="AlphaFoldDB" id="A0A0D0PVJ6"/>
<feature type="transmembrane region" description="Helical" evidence="6">
    <location>
        <begin position="403"/>
        <end position="424"/>
    </location>
</feature>